<dbReference type="PANTHER" id="PTHR43060">
    <property type="entry name" value="3-HYDROXYISOBUTYRATE DEHYDROGENASE-LIKE 1, MITOCHONDRIAL-RELATED"/>
    <property type="match status" value="1"/>
</dbReference>
<dbReference type="Gene3D" id="1.10.1040.10">
    <property type="entry name" value="N-(1-d-carboxylethyl)-l-norvaline Dehydrogenase, domain 2"/>
    <property type="match status" value="1"/>
</dbReference>
<proteinExistence type="predicted"/>
<dbReference type="InterPro" id="IPR008927">
    <property type="entry name" value="6-PGluconate_DH-like_C_sf"/>
</dbReference>
<dbReference type="GO" id="GO:0050661">
    <property type="term" value="F:NADP binding"/>
    <property type="evidence" value="ECO:0007669"/>
    <property type="project" value="InterPro"/>
</dbReference>
<dbReference type="InterPro" id="IPR029154">
    <property type="entry name" value="HIBADH-like_NADP-bd"/>
</dbReference>
<dbReference type="GO" id="GO:0051287">
    <property type="term" value="F:NAD binding"/>
    <property type="evidence" value="ECO:0007669"/>
    <property type="project" value="InterPro"/>
</dbReference>
<dbReference type="SUPFAM" id="SSF48179">
    <property type="entry name" value="6-phosphogluconate dehydrogenase C-terminal domain-like"/>
    <property type="match status" value="1"/>
</dbReference>
<dbReference type="Gene3D" id="3.40.50.720">
    <property type="entry name" value="NAD(P)-binding Rossmann-like Domain"/>
    <property type="match status" value="1"/>
</dbReference>
<sequence length="290" mass="30786">MNKQQNIGFIGLGVMGEPMCRNLSTKSGLKFTAFDRREEPLTRLAQVGVGRAASLAEMAASDVVFLSLPDGEAVRDVCLGNTGLIAVLNAGAIVVDLGTSPVALARELDSRFREHDVLFSDAPVARTRAAAEAGTLSIMVGAESRVFNALEPLLRMMGEEITHCGGVGSGQLVKIMNNMVLFQTVSALAEALAIGRGAGIDPAVMFSALSKGSADSFALRNHGMKAMLLDTFPHDAFSTAYAMKDLGYALELARDVGFEASGAQLVQERFRQAIDAGFHDSYFPVVSRVI</sequence>
<dbReference type="AlphaFoldDB" id="A0A160TUJ2"/>
<dbReference type="Pfam" id="PF14833">
    <property type="entry name" value="NAD_binding_11"/>
    <property type="match status" value="1"/>
</dbReference>
<keyword evidence="1 5" id="KW-0560">Oxidoreductase</keyword>
<protein>
    <submittedName>
        <fullName evidence="5">2-hydroxy-3-oxopropionate reductase</fullName>
        <ecNumber evidence="5">1.1.1.60</ecNumber>
    </submittedName>
</protein>
<feature type="domain" description="3-hydroxyisobutyrate dehydrogenase-like NAD-binding" evidence="4">
    <location>
        <begin position="168"/>
        <end position="280"/>
    </location>
</feature>
<dbReference type="InterPro" id="IPR013328">
    <property type="entry name" value="6PGD_dom2"/>
</dbReference>
<dbReference type="InterPro" id="IPR015815">
    <property type="entry name" value="HIBADH-related"/>
</dbReference>
<keyword evidence="2" id="KW-0520">NAD</keyword>
<organism evidence="5">
    <name type="scientific">hydrothermal vent metagenome</name>
    <dbReference type="NCBI Taxonomy" id="652676"/>
    <lineage>
        <taxon>unclassified sequences</taxon>
        <taxon>metagenomes</taxon>
        <taxon>ecological metagenomes</taxon>
    </lineage>
</organism>
<gene>
    <name evidence="5" type="ORF">MGWOODY_XGa1935</name>
</gene>
<evidence type="ECO:0000256" key="1">
    <source>
        <dbReference type="ARBA" id="ARBA00023002"/>
    </source>
</evidence>
<accession>A0A160TUJ2</accession>
<feature type="domain" description="6-phosphogluconate dehydrogenase NADP-binding" evidence="3">
    <location>
        <begin position="6"/>
        <end position="165"/>
    </location>
</feature>
<evidence type="ECO:0000256" key="2">
    <source>
        <dbReference type="ARBA" id="ARBA00023027"/>
    </source>
</evidence>
<evidence type="ECO:0000259" key="3">
    <source>
        <dbReference type="Pfam" id="PF03446"/>
    </source>
</evidence>
<dbReference type="GO" id="GO:0008679">
    <property type="term" value="F:2-hydroxy-3-oxopropionate reductase activity"/>
    <property type="evidence" value="ECO:0007669"/>
    <property type="project" value="UniProtKB-EC"/>
</dbReference>
<dbReference type="InterPro" id="IPR006115">
    <property type="entry name" value="6PGDH_NADP-bd"/>
</dbReference>
<name>A0A160TUJ2_9ZZZZ</name>
<dbReference type="PANTHER" id="PTHR43060:SF15">
    <property type="entry name" value="3-HYDROXYISOBUTYRATE DEHYDROGENASE-LIKE 1, MITOCHONDRIAL-RELATED"/>
    <property type="match status" value="1"/>
</dbReference>
<dbReference type="EMBL" id="CZRL01000106">
    <property type="protein sequence ID" value="CUS54945.1"/>
    <property type="molecule type" value="Genomic_DNA"/>
</dbReference>
<dbReference type="InterPro" id="IPR036291">
    <property type="entry name" value="NAD(P)-bd_dom_sf"/>
</dbReference>
<dbReference type="Pfam" id="PF03446">
    <property type="entry name" value="NAD_binding_2"/>
    <property type="match status" value="1"/>
</dbReference>
<dbReference type="PIRSF" id="PIRSF000103">
    <property type="entry name" value="HIBADH"/>
    <property type="match status" value="1"/>
</dbReference>
<evidence type="ECO:0000259" key="4">
    <source>
        <dbReference type="Pfam" id="PF14833"/>
    </source>
</evidence>
<evidence type="ECO:0000313" key="5">
    <source>
        <dbReference type="EMBL" id="CUS54945.1"/>
    </source>
</evidence>
<dbReference type="EC" id="1.1.1.60" evidence="5"/>
<dbReference type="SUPFAM" id="SSF51735">
    <property type="entry name" value="NAD(P)-binding Rossmann-fold domains"/>
    <property type="match status" value="1"/>
</dbReference>
<reference evidence="5" key="1">
    <citation type="submission" date="2015-10" db="EMBL/GenBank/DDBJ databases">
        <authorList>
            <person name="Gilbert D.G."/>
        </authorList>
    </citation>
    <scope>NUCLEOTIDE SEQUENCE</scope>
</reference>